<reference evidence="2 3" key="1">
    <citation type="submission" date="2024-06" db="EMBL/GenBank/DDBJ databases">
        <title>Genomic Encyclopedia of Type Strains, Phase V (KMG-V): Genome sequencing to study the core and pangenomes of soil and plant-associated prokaryotes.</title>
        <authorList>
            <person name="Whitman W."/>
        </authorList>
    </citation>
    <scope>NUCLEOTIDE SEQUENCE [LARGE SCALE GENOMIC DNA]</scope>
    <source>
        <strain evidence="2 3">NE40</strain>
    </source>
</reference>
<protein>
    <recommendedName>
        <fullName evidence="4">Phosphoesterase</fullName>
    </recommendedName>
</protein>
<sequence length="472" mass="53395">MFRRKVLSACLASLLAVSVGADADDKDRQWLAGDHHVHTHWSVTFDMDGNFIKGGDAKYSYLTNTTMGKKFGLSWIVNTDHGDPGHSMINFEHAYPELLETRKAVDDMVIFYGHEWNIPVHGHATLILPINDLERETMRDFQRQFGRKEAGIESHRNAYMLEGLEWLDRFQEKPLVFLNHPSRSSRELGKFRQITPPRMKGWYDMAPEVQVGMEGAPGHQAAPVRGGYGGAPSVGGMDQMTAVVGGAWDHILGSGRPYWITSNSDFHKHTSNLYPLRNNPNELAPGNDYWPGEYSKTWVYAEKEYSDIMDGLRYGRIFVTFGDLINALDLNLSTARGENGATMGDTLNTGGGVEKLHLNIDIGAAMEPNHNGDLPVLNRVDIIVGAIHPDIDLEPDTNSTTKVLKRIHKDEWKIENGRIILDVEIPLDYEKGYVRLRGTNTDTLEPQPFDRNNPDDEWEDLWFYSNPIFWSE</sequence>
<proteinExistence type="predicted"/>
<gene>
    <name evidence="2" type="ORF">V5J35_000198</name>
</gene>
<evidence type="ECO:0000256" key="1">
    <source>
        <dbReference type="SAM" id="SignalP"/>
    </source>
</evidence>
<name>A0ABV2SB71_9GAMM</name>
<feature type="chain" id="PRO_5045650517" description="Phosphoesterase" evidence="1">
    <location>
        <begin position="24"/>
        <end position="472"/>
    </location>
</feature>
<keyword evidence="1" id="KW-0732">Signal</keyword>
<dbReference type="SUPFAM" id="SSF89550">
    <property type="entry name" value="PHP domain-like"/>
    <property type="match status" value="1"/>
</dbReference>
<evidence type="ECO:0008006" key="4">
    <source>
        <dbReference type="Google" id="ProtNLM"/>
    </source>
</evidence>
<feature type="signal peptide" evidence="1">
    <location>
        <begin position="1"/>
        <end position="23"/>
    </location>
</feature>
<evidence type="ECO:0000313" key="2">
    <source>
        <dbReference type="EMBL" id="MET4755006.1"/>
    </source>
</evidence>
<comment type="caution">
    <text evidence="2">The sequence shown here is derived from an EMBL/GenBank/DDBJ whole genome shotgun (WGS) entry which is preliminary data.</text>
</comment>
<dbReference type="RefSeq" id="WP_354011598.1">
    <property type="nucleotide sequence ID" value="NZ_JBEWTA010000003.1"/>
</dbReference>
<organism evidence="2 3">
    <name type="scientific">Endozoicomonas lisbonensis</name>
    <dbReference type="NCBI Taxonomy" id="3120522"/>
    <lineage>
        <taxon>Bacteria</taxon>
        <taxon>Pseudomonadati</taxon>
        <taxon>Pseudomonadota</taxon>
        <taxon>Gammaproteobacteria</taxon>
        <taxon>Oceanospirillales</taxon>
        <taxon>Endozoicomonadaceae</taxon>
        <taxon>Endozoicomonas</taxon>
    </lineage>
</organism>
<keyword evidence="3" id="KW-1185">Reference proteome</keyword>
<dbReference type="InterPro" id="IPR016195">
    <property type="entry name" value="Pol/histidinol_Pase-like"/>
</dbReference>
<dbReference type="Proteomes" id="UP001549366">
    <property type="component" value="Unassembled WGS sequence"/>
</dbReference>
<evidence type="ECO:0000313" key="3">
    <source>
        <dbReference type="Proteomes" id="UP001549366"/>
    </source>
</evidence>
<dbReference type="EMBL" id="JBEWTB010000001">
    <property type="protein sequence ID" value="MET4755006.1"/>
    <property type="molecule type" value="Genomic_DNA"/>
</dbReference>
<dbReference type="Gene3D" id="3.20.20.140">
    <property type="entry name" value="Metal-dependent hydrolases"/>
    <property type="match status" value="1"/>
</dbReference>
<accession>A0ABV2SB71</accession>